<comment type="caution">
    <text evidence="3">The sequence shown here is derived from an EMBL/GenBank/DDBJ whole genome shotgun (WGS) entry which is preliminary data.</text>
</comment>
<dbReference type="InterPro" id="IPR036339">
    <property type="entry name" value="PUB-like_dom_sf"/>
</dbReference>
<feature type="region of interest" description="Disordered" evidence="1">
    <location>
        <begin position="138"/>
        <end position="194"/>
    </location>
</feature>
<dbReference type="Gene3D" id="1.20.58.2190">
    <property type="match status" value="1"/>
</dbReference>
<keyword evidence="4" id="KW-1185">Reference proteome</keyword>
<dbReference type="AlphaFoldDB" id="A0AAV2QIP8"/>
<accession>A0AAV2QIP8</accession>
<gene>
    <name evidence="3" type="ORF">MNOR_LOCUS11809</name>
</gene>
<dbReference type="PANTHER" id="PTHR23153">
    <property type="entry name" value="UBX-RELATED"/>
    <property type="match status" value="1"/>
</dbReference>
<name>A0AAV2QIP8_MEGNR</name>
<evidence type="ECO:0000256" key="1">
    <source>
        <dbReference type="SAM" id="MobiDB-lite"/>
    </source>
</evidence>
<organism evidence="3 4">
    <name type="scientific">Meganyctiphanes norvegica</name>
    <name type="common">Northern krill</name>
    <name type="synonym">Thysanopoda norvegica</name>
    <dbReference type="NCBI Taxonomy" id="48144"/>
    <lineage>
        <taxon>Eukaryota</taxon>
        <taxon>Metazoa</taxon>
        <taxon>Ecdysozoa</taxon>
        <taxon>Arthropoda</taxon>
        <taxon>Crustacea</taxon>
        <taxon>Multicrustacea</taxon>
        <taxon>Malacostraca</taxon>
        <taxon>Eumalacostraca</taxon>
        <taxon>Eucarida</taxon>
        <taxon>Euphausiacea</taxon>
        <taxon>Euphausiidae</taxon>
        <taxon>Meganyctiphanes</taxon>
    </lineage>
</organism>
<feature type="compositionally biased region" description="Basic and acidic residues" evidence="1">
    <location>
        <begin position="138"/>
        <end position="167"/>
    </location>
</feature>
<dbReference type="Proteomes" id="UP001497623">
    <property type="component" value="Unassembled WGS sequence"/>
</dbReference>
<feature type="domain" description="PUB" evidence="2">
    <location>
        <begin position="19"/>
        <end position="86"/>
    </location>
</feature>
<dbReference type="GO" id="GO:0005737">
    <property type="term" value="C:cytoplasm"/>
    <property type="evidence" value="ECO:0007669"/>
    <property type="project" value="TreeGrafter"/>
</dbReference>
<dbReference type="SUPFAM" id="SSF143503">
    <property type="entry name" value="PUG domain-like"/>
    <property type="match status" value="1"/>
</dbReference>
<proteinExistence type="predicted"/>
<dbReference type="Pfam" id="PF09409">
    <property type="entry name" value="PUB"/>
    <property type="match status" value="1"/>
</dbReference>
<dbReference type="EMBL" id="CAXKWB010006285">
    <property type="protein sequence ID" value="CAL4082297.1"/>
    <property type="molecule type" value="Genomic_DNA"/>
</dbReference>
<sequence length="194" mass="21874">MADSIAAAMVAMDLLASKERRQCIETLIKILKNVHQKPNEAKYRTLKLSNERFCNDVWNHDGGQAVMEAAGWRIAGDTVQLLDGADVSLALEYLLANREVRPDECEWVAETKHVIPNAAKQHEEQLKEKALKEKEKEMQRLKKDKAERQAIAERIRNEHRADMEQRQIENASRARPLGSGGIAKMSDFVSQGGG</sequence>
<evidence type="ECO:0000313" key="4">
    <source>
        <dbReference type="Proteomes" id="UP001497623"/>
    </source>
</evidence>
<dbReference type="CDD" id="cd09212">
    <property type="entry name" value="PUB"/>
    <property type="match status" value="1"/>
</dbReference>
<evidence type="ECO:0000259" key="2">
    <source>
        <dbReference type="Pfam" id="PF09409"/>
    </source>
</evidence>
<dbReference type="PANTHER" id="PTHR23153:SF38">
    <property type="entry name" value="UBX DOMAIN-CONTAINING PROTEIN 6"/>
    <property type="match status" value="1"/>
</dbReference>
<evidence type="ECO:0000313" key="3">
    <source>
        <dbReference type="EMBL" id="CAL4082297.1"/>
    </source>
</evidence>
<reference evidence="3 4" key="1">
    <citation type="submission" date="2024-05" db="EMBL/GenBank/DDBJ databases">
        <authorList>
            <person name="Wallberg A."/>
        </authorList>
    </citation>
    <scope>NUCLEOTIDE SEQUENCE [LARGE SCALE GENOMIC DNA]</scope>
</reference>
<protein>
    <recommendedName>
        <fullName evidence="2">PUB domain-containing protein</fullName>
    </recommendedName>
</protein>
<dbReference type="InterPro" id="IPR018997">
    <property type="entry name" value="PUB_domain"/>
</dbReference>